<dbReference type="EMBL" id="CP031555">
    <property type="protein sequence ID" value="AXO14936.1"/>
    <property type="molecule type" value="Genomic_DNA"/>
</dbReference>
<dbReference type="InterPro" id="IPR037143">
    <property type="entry name" value="4-PPantetheinyl_Trfase_dom_sf"/>
</dbReference>
<name>A0ABM6XZ65_9PROT</name>
<dbReference type="Gene3D" id="3.90.470.20">
    <property type="entry name" value="4'-phosphopantetheinyl transferase domain"/>
    <property type="match status" value="1"/>
</dbReference>
<evidence type="ECO:0000313" key="2">
    <source>
        <dbReference type="Proteomes" id="UP000256971"/>
    </source>
</evidence>
<evidence type="ECO:0000313" key="1">
    <source>
        <dbReference type="EMBL" id="AXO14936.1"/>
    </source>
</evidence>
<proteinExistence type="predicted"/>
<gene>
    <name evidence="1" type="ORF">DY252_12450</name>
</gene>
<evidence type="ECO:0008006" key="3">
    <source>
        <dbReference type="Google" id="ProtNLM"/>
    </source>
</evidence>
<reference evidence="1 2" key="1">
    <citation type="submission" date="2018-08" db="EMBL/GenBank/DDBJ databases">
        <title>Complete genome sequence of type strain Thalassospira indica MCCC 1A01103T, isolated from isolated from deep seawater of the Indian Ocean.</title>
        <authorList>
            <person name="Liu Y."/>
        </authorList>
    </citation>
    <scope>NUCLEOTIDE SEQUENCE [LARGE SCALE GENOMIC DNA]</scope>
    <source>
        <strain evidence="1 2">PB8BT</strain>
    </source>
</reference>
<dbReference type="Proteomes" id="UP000256971">
    <property type="component" value="Chromosome"/>
</dbReference>
<keyword evidence="2" id="KW-1185">Reference proteome</keyword>
<sequence length="114" mass="12348">MLSNKALMASISHSRDLVCVALGCDEQIAVGIDIEYHEPNRNIEGVIQSLGWADVGLSAEAFYNAWCLYEARFKATGIIARSEQPEMRVSALAVPAQYSGVLVWASEPSDSSIS</sequence>
<accession>A0ABM6XZ65</accession>
<organism evidence="1 2">
    <name type="scientific">Thalassospira indica</name>
    <dbReference type="NCBI Taxonomy" id="1891279"/>
    <lineage>
        <taxon>Bacteria</taxon>
        <taxon>Pseudomonadati</taxon>
        <taxon>Pseudomonadota</taxon>
        <taxon>Alphaproteobacteria</taxon>
        <taxon>Rhodospirillales</taxon>
        <taxon>Thalassospiraceae</taxon>
        <taxon>Thalassospira</taxon>
    </lineage>
</organism>
<dbReference type="SUPFAM" id="SSF56214">
    <property type="entry name" value="4'-phosphopantetheinyl transferase"/>
    <property type="match status" value="1"/>
</dbReference>
<dbReference type="RefSeq" id="WP_129542725.1">
    <property type="nucleotide sequence ID" value="NZ_CP031555.1"/>
</dbReference>
<protein>
    <recommendedName>
        <fullName evidence="3">4'-phosphopantetheinyl transferase domain-containing protein</fullName>
    </recommendedName>
</protein>